<evidence type="ECO:0000313" key="2">
    <source>
        <dbReference type="EMBL" id="MBB6497863.1"/>
    </source>
</evidence>
<evidence type="ECO:0000313" key="3">
    <source>
        <dbReference type="Proteomes" id="UP000239462"/>
    </source>
</evidence>
<reference evidence="3" key="1">
    <citation type="journal article" date="2018" name="Genome Announc.">
        <title>Complete Genome Sequence of the Methanococcus maripaludis Type Strain JJ (DSM 2067), a Model for Selenoprotein Synthesis in Archaea.</title>
        <authorList>
            <person name="Poehlein A."/>
            <person name="Heym D."/>
            <person name="Quitzke V."/>
            <person name="Fersch J."/>
            <person name="Daniel R."/>
            <person name="Rother M."/>
        </authorList>
    </citation>
    <scope>NUCLEOTIDE SEQUENCE [LARGE SCALE GENOMIC DNA]</scope>
    <source>
        <strain evidence="3">DSM 2067</strain>
    </source>
</reference>
<dbReference type="GeneID" id="36101602"/>
<reference evidence="1" key="2">
    <citation type="submission" date="2018-02" db="EMBL/GenBank/DDBJ databases">
        <title>Complete genome sequence of the Methanococcus maripaludis type strain JJ (DSM 2067), a model for selenoprotein synthesis in Archaea.</title>
        <authorList>
            <person name="Poehlein A."/>
            <person name="Heym D."/>
            <person name="Quitzke V."/>
            <person name="Fersch J."/>
            <person name="Daniel R."/>
            <person name="Rother M."/>
        </authorList>
    </citation>
    <scope>NUCLEOTIDE SEQUENCE [LARGE SCALE GENOMIC DNA]</scope>
    <source>
        <strain evidence="1">DSM 2067</strain>
    </source>
</reference>
<evidence type="ECO:0008006" key="5">
    <source>
        <dbReference type="Google" id="ProtNLM"/>
    </source>
</evidence>
<protein>
    <recommendedName>
        <fullName evidence="5">DUF4365 domain-containing protein</fullName>
    </recommendedName>
</protein>
<organism evidence="1 3">
    <name type="scientific">Methanococcus maripaludis</name>
    <name type="common">Methanococcus deltae</name>
    <dbReference type="NCBI Taxonomy" id="39152"/>
    <lineage>
        <taxon>Archaea</taxon>
        <taxon>Methanobacteriati</taxon>
        <taxon>Methanobacteriota</taxon>
        <taxon>Methanomada group</taxon>
        <taxon>Methanococci</taxon>
        <taxon>Methanococcales</taxon>
        <taxon>Methanococcaceae</taxon>
        <taxon>Methanococcus</taxon>
    </lineage>
</organism>
<dbReference type="GO" id="GO:0003676">
    <property type="term" value="F:nucleic acid binding"/>
    <property type="evidence" value="ECO:0007669"/>
    <property type="project" value="InterPro"/>
</dbReference>
<sequence length="140" mass="16234">MYWLSKSGFECARVDHTGIDLIAKNKETDELMGISVKGRSRSENTENTSLNIKNSDFDKVDLACEAFGCIPYFALVFDLKNTMYLFIISKEKLLKIHPPNKAACSWKMTDKKIGEYLKDEEIKTIKFNYENLSWWDESKN</sequence>
<name>A0A2L1C965_METMI</name>
<reference evidence="2 4" key="3">
    <citation type="submission" date="2020-08" db="EMBL/GenBank/DDBJ databases">
        <title>Genomic Encyclopedia of Type Strains, Phase IV (KMG-V): Genome sequencing to study the core and pangenomes of soil and plant-associated prokaryotes.</title>
        <authorList>
            <person name="Whitman W."/>
        </authorList>
    </citation>
    <scope>NUCLEOTIDE SEQUENCE [LARGE SCALE GENOMIC DNA]</scope>
    <source>
        <strain evidence="2 4">D1</strain>
    </source>
</reference>
<proteinExistence type="predicted"/>
<accession>A0A2L1C965</accession>
<evidence type="ECO:0000313" key="4">
    <source>
        <dbReference type="Proteomes" id="UP000590564"/>
    </source>
</evidence>
<gene>
    <name evidence="2" type="ORF">HNP96_001924</name>
    <name evidence="1" type="ORF">MMJJ_05110</name>
</gene>
<dbReference type="KEGG" id="mmad:MMJJ_05110"/>
<dbReference type="AlphaFoldDB" id="A0A2L1C965"/>
<dbReference type="EMBL" id="JACHED010000010">
    <property type="protein sequence ID" value="MBB6497863.1"/>
    <property type="molecule type" value="Genomic_DNA"/>
</dbReference>
<dbReference type="EMBL" id="CP026606">
    <property type="protein sequence ID" value="AVB75928.1"/>
    <property type="molecule type" value="Genomic_DNA"/>
</dbReference>
<evidence type="ECO:0000313" key="1">
    <source>
        <dbReference type="EMBL" id="AVB75928.1"/>
    </source>
</evidence>
<dbReference type="RefSeq" id="WP_104837545.1">
    <property type="nucleotide sequence ID" value="NZ_CP026606.1"/>
</dbReference>
<dbReference type="InterPro" id="IPR011856">
    <property type="entry name" value="tRNA_endonuc-like_dom_sf"/>
</dbReference>
<dbReference type="Proteomes" id="UP000590564">
    <property type="component" value="Unassembled WGS sequence"/>
</dbReference>
<dbReference type="Gene3D" id="3.40.1350.10">
    <property type="match status" value="1"/>
</dbReference>
<dbReference type="Proteomes" id="UP000239462">
    <property type="component" value="Chromosome"/>
</dbReference>